<dbReference type="PROSITE" id="PS50005">
    <property type="entry name" value="TPR"/>
    <property type="match status" value="1"/>
</dbReference>
<dbReference type="OrthoDB" id="2435388at2759"/>
<organism evidence="3 4">
    <name type="scientific">Funneliformis caledonium</name>
    <dbReference type="NCBI Taxonomy" id="1117310"/>
    <lineage>
        <taxon>Eukaryota</taxon>
        <taxon>Fungi</taxon>
        <taxon>Fungi incertae sedis</taxon>
        <taxon>Mucoromycota</taxon>
        <taxon>Glomeromycotina</taxon>
        <taxon>Glomeromycetes</taxon>
        <taxon>Glomerales</taxon>
        <taxon>Glomeraceae</taxon>
        <taxon>Funneliformis</taxon>
    </lineage>
</organism>
<dbReference type="SUPFAM" id="SSF48452">
    <property type="entry name" value="TPR-like"/>
    <property type="match status" value="2"/>
</dbReference>
<evidence type="ECO:0000313" key="3">
    <source>
        <dbReference type="EMBL" id="CAG8493916.1"/>
    </source>
</evidence>
<evidence type="ECO:0000313" key="4">
    <source>
        <dbReference type="Proteomes" id="UP000789570"/>
    </source>
</evidence>
<dbReference type="InterPro" id="IPR013083">
    <property type="entry name" value="Znf_RING/FYVE/PHD"/>
</dbReference>
<gene>
    <name evidence="3" type="ORF">FCALED_LOCUS3357</name>
</gene>
<feature type="repeat" description="TPR" evidence="2">
    <location>
        <begin position="805"/>
        <end position="838"/>
    </location>
</feature>
<dbReference type="AlphaFoldDB" id="A0A9N8ZGB2"/>
<dbReference type="GO" id="GO:0051301">
    <property type="term" value="P:cell division"/>
    <property type="evidence" value="ECO:0007669"/>
    <property type="project" value="TreeGrafter"/>
</dbReference>
<dbReference type="SUPFAM" id="SSF57850">
    <property type="entry name" value="RING/U-box"/>
    <property type="match status" value="1"/>
</dbReference>
<proteinExistence type="predicted"/>
<protein>
    <submittedName>
        <fullName evidence="3">12052_t:CDS:1</fullName>
    </submittedName>
</protein>
<dbReference type="Proteomes" id="UP000789570">
    <property type="component" value="Unassembled WGS sequence"/>
</dbReference>
<dbReference type="PANTHER" id="PTHR12558:SF44">
    <property type="entry name" value="TETRATRICOPEPTIDE REPEAT-CONTAINING PROTEIN"/>
    <property type="match status" value="1"/>
</dbReference>
<sequence length="1171" mass="137902">MGKSSSQTGSSNKRPIYAPSDFVDNTSIISKAVSHESITNNQILLKLEEDGFTAPDEKVNELITRLTETKVLYALKLLFENPQNIFSSQVLVDSIEHFANPSLFNHHSKEIITRLEFHLRAWTAALEQICFSQIVLCKELRDKIYNSLAKFADFHRKNIQVVEEGFDSLRPNFNPSNQRRVYNDKNIIKRRNYNIDFLLIHLRDTLHSLRDDETWFQEILRRTKVLLKSALNITPGLLSILAPAVIVPFDNCATFVQLREGLSFKYPIASYYLDWRIMLIIQYNLFNWSESNERIISKKFGERILMEYLWSYSEREWNHIVDKAMLNSQNKFDEISNKLSRSLRNTGGFLSDMVGNEPLALPDMLWFGMLDLAQNLIQKSTQSVIHGLCYYLAIETLNKAPSSFIQFKAIEVLLHLQNINEESFSMMEIDFNQYAQKLYENNPNSESSERFQCLLSFVKEKCHDDFKIMNDKVEKGKGKDQKGQTLNSCNILDIIADEMTCPISHEPEDQLCILKCQHVISFNNLKRLKQRECPICRESIENNDVRALSQSTIFKNLYSYLFDAGRILYSNEIDDPDQIDQATNDHYKSDSDDSEADYMIIKKKFIKEFKMRTNRFQSIFQITNSKKQYPEYKNVIKELEGRNYEKAVLRCRDYLKIFPKSYTMRCIIAYAYRCLKNYEQARLYINEAIELKKKNPIAFYIYGEILFSQSEYINAILKLNIAKDYKIKTNNLNILIGTSYYFEAGRYKNHYYYDEALKNFKIALLNEPKHYLCLKFCAHIYKIQERYLEALEMLDKILEMNQDDSLILCYYGEILNYLGRYKDSIFHFTRAYNIDPENTHILIKKAIIHYELQEYDKALLDINKSICIDSSNSFAYYFKGLIHYALGNHYSAKVEVERCKSLFETNDNLAKFLLDYLKHLLSINESSTLNHRDFSIVYLVQEYSDSDLWSFLLKYYKVNDGYFTEIGIVNKFHKLMYKEKGVYFTSNLTNLNNEFLRFQESDSNSLSEQVLSFKDEVLPVILPKLFDNVIRFFLYYVTWKINVKKLLSKDCYVEFVVEILDIYSNLTKCHKLTLTYENLSELIGLGWIEYTLPFEVNKWAQPSINLKKNSIIMQIDYVRLMPNKRDTVYIPKMNEPLPINKFYPNVPEAFNDKYFSKKEMENLIELKDIIS</sequence>
<evidence type="ECO:0000256" key="2">
    <source>
        <dbReference type="PROSITE-ProRule" id="PRU00339"/>
    </source>
</evidence>
<keyword evidence="1 2" id="KW-0802">TPR repeat</keyword>
<dbReference type="Pfam" id="PF13181">
    <property type="entry name" value="TPR_8"/>
    <property type="match status" value="1"/>
</dbReference>
<dbReference type="EMBL" id="CAJVPQ010000580">
    <property type="protein sequence ID" value="CAG8493916.1"/>
    <property type="molecule type" value="Genomic_DNA"/>
</dbReference>
<dbReference type="Gene3D" id="1.25.40.10">
    <property type="entry name" value="Tetratricopeptide repeat domain"/>
    <property type="match status" value="3"/>
</dbReference>
<dbReference type="GO" id="GO:0005680">
    <property type="term" value="C:anaphase-promoting complex"/>
    <property type="evidence" value="ECO:0007669"/>
    <property type="project" value="UniProtKB-ARBA"/>
</dbReference>
<dbReference type="InterPro" id="IPR011990">
    <property type="entry name" value="TPR-like_helical_dom_sf"/>
</dbReference>
<dbReference type="InterPro" id="IPR019734">
    <property type="entry name" value="TPR_rpt"/>
</dbReference>
<name>A0A9N8ZGB2_9GLOM</name>
<dbReference type="Gene3D" id="3.30.40.10">
    <property type="entry name" value="Zinc/RING finger domain, C3HC4 (zinc finger)"/>
    <property type="match status" value="1"/>
</dbReference>
<dbReference type="SMART" id="SM00028">
    <property type="entry name" value="TPR"/>
    <property type="match status" value="5"/>
</dbReference>
<accession>A0A9N8ZGB2</accession>
<dbReference type="PANTHER" id="PTHR12558">
    <property type="entry name" value="CELL DIVISION CYCLE 16,23,27"/>
    <property type="match status" value="1"/>
</dbReference>
<reference evidence="3" key="1">
    <citation type="submission" date="2021-06" db="EMBL/GenBank/DDBJ databases">
        <authorList>
            <person name="Kallberg Y."/>
            <person name="Tangrot J."/>
            <person name="Rosling A."/>
        </authorList>
    </citation>
    <scope>NUCLEOTIDE SEQUENCE</scope>
    <source>
        <strain evidence="3">UK204</strain>
    </source>
</reference>
<comment type="caution">
    <text evidence="3">The sequence shown here is derived from an EMBL/GenBank/DDBJ whole genome shotgun (WGS) entry which is preliminary data.</text>
</comment>
<evidence type="ECO:0000256" key="1">
    <source>
        <dbReference type="ARBA" id="ARBA00022803"/>
    </source>
</evidence>
<keyword evidence="4" id="KW-1185">Reference proteome</keyword>